<dbReference type="EMBL" id="QGGQ01000004">
    <property type="protein sequence ID" value="PWK23735.1"/>
    <property type="molecule type" value="Genomic_DNA"/>
</dbReference>
<dbReference type="GO" id="GO:0016787">
    <property type="term" value="F:hydrolase activity"/>
    <property type="evidence" value="ECO:0007669"/>
    <property type="project" value="UniProtKB-KW"/>
</dbReference>
<evidence type="ECO:0000259" key="3">
    <source>
        <dbReference type="Pfam" id="PF00884"/>
    </source>
</evidence>
<evidence type="ECO:0000313" key="5">
    <source>
        <dbReference type="EMBL" id="PWK23735.1"/>
    </source>
</evidence>
<comment type="similarity">
    <text evidence="1">Belongs to the sulfatase family.</text>
</comment>
<dbReference type="Pfam" id="PF00884">
    <property type="entry name" value="Sulfatase"/>
    <property type="match status" value="1"/>
</dbReference>
<gene>
    <name evidence="4" type="ORF">HZY62_10530</name>
    <name evidence="5" type="ORF">LX92_02302</name>
</gene>
<name>A0A316E0W5_9FLAO</name>
<evidence type="ECO:0000256" key="1">
    <source>
        <dbReference type="ARBA" id="ARBA00008779"/>
    </source>
</evidence>
<dbReference type="InterPro" id="IPR017850">
    <property type="entry name" value="Alkaline_phosphatase_core_sf"/>
</dbReference>
<keyword evidence="7" id="KW-1185">Reference proteome</keyword>
<dbReference type="EMBL" id="JACWLN010000004">
    <property type="protein sequence ID" value="MBD1261024.1"/>
    <property type="molecule type" value="Genomic_DNA"/>
</dbReference>
<dbReference type="InterPro" id="IPR000917">
    <property type="entry name" value="Sulfatase_N"/>
</dbReference>
<keyword evidence="2" id="KW-0378">Hydrolase</keyword>
<feature type="domain" description="Sulfatase N-terminal" evidence="3">
    <location>
        <begin position="38"/>
        <end position="410"/>
    </location>
</feature>
<dbReference type="PROSITE" id="PS51257">
    <property type="entry name" value="PROKAR_LIPOPROTEIN"/>
    <property type="match status" value="1"/>
</dbReference>
<dbReference type="Gene3D" id="3.40.720.10">
    <property type="entry name" value="Alkaline Phosphatase, subunit A"/>
    <property type="match status" value="1"/>
</dbReference>
<protein>
    <submittedName>
        <fullName evidence="4 5">Arylsulfatase</fullName>
    </submittedName>
</protein>
<dbReference type="Proteomes" id="UP000245667">
    <property type="component" value="Unassembled WGS sequence"/>
</dbReference>
<dbReference type="PROSITE" id="PS00149">
    <property type="entry name" value="SULFATASE_2"/>
    <property type="match status" value="1"/>
</dbReference>
<proteinExistence type="inferred from homology"/>
<dbReference type="CDD" id="cd16143">
    <property type="entry name" value="ARS_like"/>
    <property type="match status" value="1"/>
</dbReference>
<dbReference type="AlphaFoldDB" id="A0A316E0W5"/>
<dbReference type="Proteomes" id="UP000651837">
    <property type="component" value="Unassembled WGS sequence"/>
</dbReference>
<evidence type="ECO:0000256" key="2">
    <source>
        <dbReference type="ARBA" id="ARBA00022801"/>
    </source>
</evidence>
<evidence type="ECO:0000313" key="4">
    <source>
        <dbReference type="EMBL" id="MBD1261024.1"/>
    </source>
</evidence>
<dbReference type="OrthoDB" id="9765065at2"/>
<dbReference type="PANTHER" id="PTHR43751:SF6">
    <property type="entry name" value="N-ACETYLGALACTOSAMINE-6-O-SULFATASE"/>
    <property type="match status" value="1"/>
</dbReference>
<organism evidence="5 6">
    <name type="scientific">Maribacter polysiphoniae</name>
    <dbReference type="NCBI Taxonomy" id="429344"/>
    <lineage>
        <taxon>Bacteria</taxon>
        <taxon>Pseudomonadati</taxon>
        <taxon>Bacteroidota</taxon>
        <taxon>Flavobacteriia</taxon>
        <taxon>Flavobacteriales</taxon>
        <taxon>Flavobacteriaceae</taxon>
        <taxon>Maribacter</taxon>
    </lineage>
</organism>
<reference evidence="4 7" key="2">
    <citation type="submission" date="2020-07" db="EMBL/GenBank/DDBJ databases">
        <title>The draft genome sequence of Maribacter polysiphoniae KCTC 22021.</title>
        <authorList>
            <person name="Mu L."/>
        </authorList>
    </citation>
    <scope>NUCLEOTIDE SEQUENCE [LARGE SCALE GENOMIC DNA]</scope>
    <source>
        <strain evidence="4 7">KCTC 22021</strain>
    </source>
</reference>
<dbReference type="RefSeq" id="WP_109650807.1">
    <property type="nucleotide sequence ID" value="NZ_JACWLN010000004.1"/>
</dbReference>
<dbReference type="PANTHER" id="PTHR43751">
    <property type="entry name" value="SULFATASE"/>
    <property type="match status" value="1"/>
</dbReference>
<evidence type="ECO:0000313" key="6">
    <source>
        <dbReference type="Proteomes" id="UP000245667"/>
    </source>
</evidence>
<evidence type="ECO:0000313" key="7">
    <source>
        <dbReference type="Proteomes" id="UP000651837"/>
    </source>
</evidence>
<comment type="caution">
    <text evidence="5">The sequence shown here is derived from an EMBL/GenBank/DDBJ whole genome shotgun (WGS) entry which is preliminary data.</text>
</comment>
<dbReference type="PROSITE" id="PS00523">
    <property type="entry name" value="SULFATASE_1"/>
    <property type="match status" value="1"/>
</dbReference>
<dbReference type="Gene3D" id="3.30.1120.10">
    <property type="match status" value="1"/>
</dbReference>
<sequence length="529" mass="58238">MTHKNYGFPIFTLLAFLAISCKNKSTEIHKSMELPKKPNIVLIYADDLGYGDISPYGSIGLQTPYLDSLATESIVFRNAYATAATCTPSRYSLLTGNYAWRKKGTGVAKGDESLLIDTASTTLPSVLKSAGYETGIVGKWHLGLGGIGGPDWNGKIAPGPLEIGFDYSYIIPATGDRVPCVFVENHNIVNLDPNDLIQVDYKEKVGDWPTGKENPELLKMKPSQGHDNTIVNGISRIGWMTGGRAALWDDETIAQQLVKKSTDFIASNKDEPFFLYLSTHDIHVPRAPNKMFQGKSGLGPRGDVILQLDWTVGQIMSFLRQQDLMDNTIVIFSSDNGPVVDDGYYDQARELIGDHKPTGDLRGGKYSSLEGGAKIPLIVRWPDGKGKGTVSNAMISQVDFLKSFGRLAGVDKIQNDVIDSQDRLDVLLGDNKVGRNSLVQESFEGPLSYIDGNWKYIAPHDGPKLVPWGPKIETGFEPNQQLYNLKEDSGESNNLADKFPEKTAEMEKKLAAILKNSFTNKLEVHVEQY</sequence>
<reference evidence="5 6" key="1">
    <citation type="submission" date="2018-05" db="EMBL/GenBank/DDBJ databases">
        <title>Genomic Encyclopedia of Archaeal and Bacterial Type Strains, Phase II (KMG-II): from individual species to whole genera.</title>
        <authorList>
            <person name="Goeker M."/>
        </authorList>
    </citation>
    <scope>NUCLEOTIDE SEQUENCE [LARGE SCALE GENOMIC DNA]</scope>
    <source>
        <strain evidence="5 6">DSM 23514</strain>
    </source>
</reference>
<accession>A0A316E0W5</accession>
<dbReference type="InterPro" id="IPR024607">
    <property type="entry name" value="Sulfatase_CS"/>
</dbReference>
<dbReference type="SUPFAM" id="SSF53649">
    <property type="entry name" value="Alkaline phosphatase-like"/>
    <property type="match status" value="1"/>
</dbReference>
<dbReference type="InterPro" id="IPR052701">
    <property type="entry name" value="GAG_Ulvan_Degrading_Sulfatases"/>
</dbReference>